<dbReference type="SUPFAM" id="SSF51905">
    <property type="entry name" value="FAD/NAD(P)-binding domain"/>
    <property type="match status" value="1"/>
</dbReference>
<evidence type="ECO:0000256" key="3">
    <source>
        <dbReference type="ARBA" id="ARBA00008562"/>
    </source>
</evidence>
<dbReference type="InterPro" id="IPR003953">
    <property type="entry name" value="FAD-dep_OxRdtase_2_FAD-bd"/>
</dbReference>
<dbReference type="EMBL" id="KP211837">
    <property type="protein sequence ID" value="ANV79533.1"/>
    <property type="molecule type" value="Genomic_DNA"/>
</dbReference>
<comment type="pathway">
    <text evidence="2 10">Cofactor biosynthesis; NAD(+) biosynthesis; iminoaspartate from L-aspartate (oxidase route): step 1/1.</text>
</comment>
<evidence type="ECO:0000256" key="8">
    <source>
        <dbReference type="ARBA" id="ARBA00023002"/>
    </source>
</evidence>
<dbReference type="Pfam" id="PF02910">
    <property type="entry name" value="Succ_DH_flav_C"/>
    <property type="match status" value="1"/>
</dbReference>
<keyword evidence="8 10" id="KW-0560">Oxidoreductase</keyword>
<dbReference type="Pfam" id="PF00890">
    <property type="entry name" value="FAD_binding_2"/>
    <property type="match status" value="1"/>
</dbReference>
<dbReference type="SUPFAM" id="SSF46977">
    <property type="entry name" value="Succinate dehydrogenase/fumarate reductase flavoprotein C-terminal domain"/>
    <property type="match status" value="1"/>
</dbReference>
<accession>A0A1B1TB96</accession>
<name>A0A1B1TB96_9ARCH</name>
<dbReference type="Gene3D" id="1.20.58.100">
    <property type="entry name" value="Fumarate reductase/succinate dehydrogenase flavoprotein-like, C-terminal domain"/>
    <property type="match status" value="1"/>
</dbReference>
<dbReference type="InterPro" id="IPR005288">
    <property type="entry name" value="NadB"/>
</dbReference>
<comment type="catalytic activity">
    <reaction evidence="10">
        <text>L-aspartate + O2 = iminosuccinate + H2O2</text>
        <dbReference type="Rhea" id="RHEA:25876"/>
        <dbReference type="ChEBI" id="CHEBI:15379"/>
        <dbReference type="ChEBI" id="CHEBI:16240"/>
        <dbReference type="ChEBI" id="CHEBI:29991"/>
        <dbReference type="ChEBI" id="CHEBI:77875"/>
        <dbReference type="EC" id="1.4.3.16"/>
    </reaction>
</comment>
<keyword evidence="7 10" id="KW-0274">FAD</keyword>
<organism evidence="13">
    <name type="scientific">uncultured Poseidoniia archaeon</name>
    <dbReference type="NCBI Taxonomy" id="1697135"/>
    <lineage>
        <taxon>Archaea</taxon>
        <taxon>Methanobacteriati</taxon>
        <taxon>Thermoplasmatota</taxon>
        <taxon>Candidatus Poseidoniia</taxon>
        <taxon>environmental samples</taxon>
    </lineage>
</organism>
<dbReference type="Gene3D" id="3.50.50.60">
    <property type="entry name" value="FAD/NAD(P)-binding domain"/>
    <property type="match status" value="1"/>
</dbReference>
<proteinExistence type="inferred from homology"/>
<evidence type="ECO:0000256" key="6">
    <source>
        <dbReference type="ARBA" id="ARBA00022642"/>
    </source>
</evidence>
<dbReference type="GO" id="GO:0009435">
    <property type="term" value="P:NAD+ biosynthetic process"/>
    <property type="evidence" value="ECO:0007669"/>
    <property type="project" value="UniProtKB-UniPathway"/>
</dbReference>
<evidence type="ECO:0000256" key="7">
    <source>
        <dbReference type="ARBA" id="ARBA00022827"/>
    </source>
</evidence>
<dbReference type="PANTHER" id="PTHR42716:SF2">
    <property type="entry name" value="L-ASPARTATE OXIDASE, CHLOROPLASTIC"/>
    <property type="match status" value="1"/>
</dbReference>
<feature type="domain" description="FAD-dependent oxidoreductase 2 FAD-binding" evidence="11">
    <location>
        <begin position="13"/>
        <end position="412"/>
    </location>
</feature>
<evidence type="ECO:0000256" key="1">
    <source>
        <dbReference type="ARBA" id="ARBA00001974"/>
    </source>
</evidence>
<dbReference type="InterPro" id="IPR037099">
    <property type="entry name" value="Fum_R/Succ_DH_flav-like_C_sf"/>
</dbReference>
<dbReference type="AlphaFoldDB" id="A0A1B1TB96"/>
<comment type="function">
    <text evidence="10">Catalyzes the oxidation of L-aspartate to iminoaspartate.</text>
</comment>
<dbReference type="EC" id="1.4.3.16" evidence="4 9"/>
<sequence>MQSPHPLLMDSVDVAVIGSGIAGLFLAVKCAKAGLKVAVITKKEISTSSTNWAQGGIAGVLDTDNKEALEMHVKDTLECGGGYCDEYVVRSVVNEAADRINDLVKHGVRFDMGTKGEYDLNREGGHSDYRILHSKDRTGAEIERALTKDAHSEIDDNFKILENWMAVDLIQKKHGDIREGVSGVWCLDPNGLVHTLPATNIVLATGGSGMLYKKTTNPIVATGDGVAMANRAGADIKDMEFFQFHPTAIGLDSGDTFLITEALRGYGAILMTISEYKEWREEGGKNPDNFSYMHNYSLRGSLGTRDVVARATDAEMKKSGDKYVLLVTEHLDNKKLIMKFPTITQKLETYGIRIGSDAIPVTPAAHYMVGGVAVNYEGQTKINDYIITNLYAIGEVSCTGLHGANRLASNSLLEAVVYSNRAAESIINNIDLDHKNNINDTPMWRAEDLDILIEHAPLRTDLEALRVTMSSDVGIVKSHSRLQRAKRRISHISDEVEMIWKTCKPTQDLVELRNLIDVAKLTVKASISRDRNIGLHYNKDLEI</sequence>
<dbReference type="PANTHER" id="PTHR42716">
    <property type="entry name" value="L-ASPARTATE OXIDASE"/>
    <property type="match status" value="1"/>
</dbReference>
<keyword evidence="6 10" id="KW-0662">Pyridine nucleotide biosynthesis</keyword>
<evidence type="ECO:0000259" key="11">
    <source>
        <dbReference type="Pfam" id="PF00890"/>
    </source>
</evidence>
<evidence type="ECO:0000256" key="2">
    <source>
        <dbReference type="ARBA" id="ARBA00004950"/>
    </source>
</evidence>
<evidence type="ECO:0000313" key="13">
    <source>
        <dbReference type="EMBL" id="ANV79533.1"/>
    </source>
</evidence>
<evidence type="ECO:0000256" key="9">
    <source>
        <dbReference type="NCBIfam" id="TIGR00551"/>
    </source>
</evidence>
<dbReference type="Gene3D" id="3.90.700.10">
    <property type="entry name" value="Succinate dehydrogenase/fumarate reductase flavoprotein, catalytic domain"/>
    <property type="match status" value="1"/>
</dbReference>
<dbReference type="SUPFAM" id="SSF56425">
    <property type="entry name" value="Succinate dehydrogenase/fumarate reductase flavoprotein, catalytic domain"/>
    <property type="match status" value="1"/>
</dbReference>
<evidence type="ECO:0000256" key="4">
    <source>
        <dbReference type="ARBA" id="ARBA00012173"/>
    </source>
</evidence>
<dbReference type="GO" id="GO:0008734">
    <property type="term" value="F:L-aspartate oxidase activity"/>
    <property type="evidence" value="ECO:0007669"/>
    <property type="project" value="UniProtKB-UniRule"/>
</dbReference>
<dbReference type="InterPro" id="IPR036188">
    <property type="entry name" value="FAD/NAD-bd_sf"/>
</dbReference>
<feature type="domain" description="Fumarate reductase/succinate dehydrogenase flavoprotein-like C-terminal" evidence="12">
    <location>
        <begin position="464"/>
        <end position="541"/>
    </location>
</feature>
<dbReference type="NCBIfam" id="TIGR00551">
    <property type="entry name" value="nadB"/>
    <property type="match status" value="1"/>
</dbReference>
<dbReference type="UniPathway" id="UPA00253">
    <property type="reaction ID" value="UER00326"/>
</dbReference>
<reference evidence="13" key="1">
    <citation type="submission" date="2014-11" db="EMBL/GenBank/DDBJ databases">
        <authorList>
            <person name="Zhu J."/>
            <person name="Qi W."/>
            <person name="Song R."/>
        </authorList>
    </citation>
    <scope>NUCLEOTIDE SEQUENCE</scope>
</reference>
<reference evidence="13" key="2">
    <citation type="journal article" date="2015" name="ISME J.">
        <title>A new class of marine Euryarchaeota group II from the Mediterranean deep chlorophyll maximum.</title>
        <authorList>
            <person name="Martin-Cuadrado A.B."/>
            <person name="Garcia-Heredia I."/>
            <person name="Molto A.G."/>
            <person name="Lopez-Ubeda R."/>
            <person name="Kimes N."/>
            <person name="Lopez-Garcia P."/>
            <person name="Moreira D."/>
            <person name="Rodriguez-Valera F."/>
        </authorList>
    </citation>
    <scope>NUCLEOTIDE SEQUENCE</scope>
</reference>
<protein>
    <recommendedName>
        <fullName evidence="4 9">L-aspartate oxidase</fullName>
        <ecNumber evidence="4 9">1.4.3.16</ecNumber>
    </recommendedName>
</protein>
<evidence type="ECO:0000256" key="10">
    <source>
        <dbReference type="RuleBase" id="RU362049"/>
    </source>
</evidence>
<evidence type="ECO:0000259" key="12">
    <source>
        <dbReference type="Pfam" id="PF02910"/>
    </source>
</evidence>
<evidence type="ECO:0000256" key="5">
    <source>
        <dbReference type="ARBA" id="ARBA00022630"/>
    </source>
</evidence>
<comment type="similarity">
    <text evidence="3 10">Belongs to the FAD-dependent oxidoreductase 2 family. NadB subfamily.</text>
</comment>
<dbReference type="GO" id="GO:0005737">
    <property type="term" value="C:cytoplasm"/>
    <property type="evidence" value="ECO:0007669"/>
    <property type="project" value="UniProtKB-SubCell"/>
</dbReference>
<comment type="subcellular location">
    <subcellularLocation>
        <location evidence="10">Cytoplasm</location>
    </subcellularLocation>
</comment>
<dbReference type="InterPro" id="IPR015939">
    <property type="entry name" value="Fum_Rdtase/Succ_DH_flav-like_C"/>
</dbReference>
<comment type="cofactor">
    <cofactor evidence="1 10">
        <name>FAD</name>
        <dbReference type="ChEBI" id="CHEBI:57692"/>
    </cofactor>
</comment>
<keyword evidence="5 10" id="KW-0285">Flavoprotein</keyword>
<dbReference type="InterPro" id="IPR027477">
    <property type="entry name" value="Succ_DH/fumarate_Rdtase_cat_sf"/>
</dbReference>